<reference evidence="1 2" key="1">
    <citation type="journal article" date="2012" name="Science">
        <title>The Paleozoic origin of enzymatic lignin decomposition reconstructed from 31 fungal genomes.</title>
        <authorList>
            <person name="Floudas D."/>
            <person name="Binder M."/>
            <person name="Riley R."/>
            <person name="Barry K."/>
            <person name="Blanchette R.A."/>
            <person name="Henrissat B."/>
            <person name="Martinez A.T."/>
            <person name="Otillar R."/>
            <person name="Spatafora J.W."/>
            <person name="Yadav J.S."/>
            <person name="Aerts A."/>
            <person name="Benoit I."/>
            <person name="Boyd A."/>
            <person name="Carlson A."/>
            <person name="Copeland A."/>
            <person name="Coutinho P.M."/>
            <person name="de Vries R.P."/>
            <person name="Ferreira P."/>
            <person name="Findley K."/>
            <person name="Foster B."/>
            <person name="Gaskell J."/>
            <person name="Glotzer D."/>
            <person name="Gorecki P."/>
            <person name="Heitman J."/>
            <person name="Hesse C."/>
            <person name="Hori C."/>
            <person name="Igarashi K."/>
            <person name="Jurgens J.A."/>
            <person name="Kallen N."/>
            <person name="Kersten P."/>
            <person name="Kohler A."/>
            <person name="Kuees U."/>
            <person name="Kumar T.K.A."/>
            <person name="Kuo A."/>
            <person name="LaButti K."/>
            <person name="Larrondo L.F."/>
            <person name="Lindquist E."/>
            <person name="Ling A."/>
            <person name="Lombard V."/>
            <person name="Lucas S."/>
            <person name="Lundell T."/>
            <person name="Martin R."/>
            <person name="McLaughlin D.J."/>
            <person name="Morgenstern I."/>
            <person name="Morin E."/>
            <person name="Murat C."/>
            <person name="Nagy L.G."/>
            <person name="Nolan M."/>
            <person name="Ohm R.A."/>
            <person name="Patyshakuliyeva A."/>
            <person name="Rokas A."/>
            <person name="Ruiz-Duenas F.J."/>
            <person name="Sabat G."/>
            <person name="Salamov A."/>
            <person name="Samejima M."/>
            <person name="Schmutz J."/>
            <person name="Slot J.C."/>
            <person name="St John F."/>
            <person name="Stenlid J."/>
            <person name="Sun H."/>
            <person name="Sun S."/>
            <person name="Syed K."/>
            <person name="Tsang A."/>
            <person name="Wiebenga A."/>
            <person name="Young D."/>
            <person name="Pisabarro A."/>
            <person name="Eastwood D.C."/>
            <person name="Martin F."/>
            <person name="Cullen D."/>
            <person name="Grigoriev I.V."/>
            <person name="Hibbett D.S."/>
        </authorList>
    </citation>
    <scope>NUCLEOTIDE SEQUENCE [LARGE SCALE GENOMIC DNA]</scope>
    <source>
        <strain evidence="1 2">DJM-731 SS1</strain>
    </source>
</reference>
<sequence length="104" mass="11354">MYYHDASISAAHAEPFFLHHPTGPSSAAQKLPEPVAHAPVSVMGWFDPPITHIFPFRARSVSLQPSRSQRRPPICLPILSHPLNPCAPGCLPLTPFLISQGRAD</sequence>
<keyword evidence="2" id="KW-1185">Reference proteome</keyword>
<dbReference type="GeneID" id="63688190"/>
<dbReference type="Proteomes" id="UP000030653">
    <property type="component" value="Unassembled WGS sequence"/>
</dbReference>
<proteinExistence type="predicted"/>
<name>M5FTA9_DACPD</name>
<organism evidence="1 2">
    <name type="scientific">Dacryopinax primogenitus (strain DJM 731)</name>
    <name type="common">Brown rot fungus</name>
    <dbReference type="NCBI Taxonomy" id="1858805"/>
    <lineage>
        <taxon>Eukaryota</taxon>
        <taxon>Fungi</taxon>
        <taxon>Dikarya</taxon>
        <taxon>Basidiomycota</taxon>
        <taxon>Agaricomycotina</taxon>
        <taxon>Dacrymycetes</taxon>
        <taxon>Dacrymycetales</taxon>
        <taxon>Dacrymycetaceae</taxon>
        <taxon>Dacryopinax</taxon>
    </lineage>
</organism>
<dbReference type="RefSeq" id="XP_040627748.1">
    <property type="nucleotide sequence ID" value="XM_040773128.1"/>
</dbReference>
<dbReference type="EMBL" id="JH795866">
    <property type="protein sequence ID" value="EJU00851.1"/>
    <property type="molecule type" value="Genomic_DNA"/>
</dbReference>
<evidence type="ECO:0000313" key="1">
    <source>
        <dbReference type="EMBL" id="EJU00851.1"/>
    </source>
</evidence>
<dbReference type="AlphaFoldDB" id="M5FTA9"/>
<protein>
    <submittedName>
        <fullName evidence="1">Uncharacterized protein</fullName>
    </submittedName>
</protein>
<gene>
    <name evidence="1" type="ORF">DACRYDRAFT_23160</name>
</gene>
<dbReference type="HOGENOM" id="CLU_2250042_0_0_1"/>
<accession>M5FTA9</accession>
<evidence type="ECO:0000313" key="2">
    <source>
        <dbReference type="Proteomes" id="UP000030653"/>
    </source>
</evidence>